<dbReference type="InterPro" id="IPR020904">
    <property type="entry name" value="Sc_DH/Rdtase_CS"/>
</dbReference>
<keyword evidence="2" id="KW-0560">Oxidoreductase</keyword>
<protein>
    <submittedName>
        <fullName evidence="3">SDR family NAD(P)-dependent oxidoreductase</fullName>
    </submittedName>
</protein>
<dbReference type="Proteomes" id="UP001500622">
    <property type="component" value="Unassembled WGS sequence"/>
</dbReference>
<dbReference type="PANTHER" id="PTHR24321:SF14">
    <property type="entry name" value="SHORT-CHAIN TYPE DEHYDROGENASE_REDUCTASE BLR2146-RELATED"/>
    <property type="match status" value="1"/>
</dbReference>
<reference evidence="4" key="1">
    <citation type="journal article" date="2019" name="Int. J. Syst. Evol. Microbiol.">
        <title>The Global Catalogue of Microorganisms (GCM) 10K type strain sequencing project: providing services to taxonomists for standard genome sequencing and annotation.</title>
        <authorList>
            <consortium name="The Broad Institute Genomics Platform"/>
            <consortium name="The Broad Institute Genome Sequencing Center for Infectious Disease"/>
            <person name="Wu L."/>
            <person name="Ma J."/>
        </authorList>
    </citation>
    <scope>NUCLEOTIDE SEQUENCE [LARGE SCALE GENOMIC DNA]</scope>
    <source>
        <strain evidence="4">JCM 17810</strain>
    </source>
</reference>
<dbReference type="Gene3D" id="3.40.50.720">
    <property type="entry name" value="NAD(P)-binding Rossmann-like Domain"/>
    <property type="match status" value="1"/>
</dbReference>
<gene>
    <name evidence="3" type="ORF">GCM10023169_28390</name>
</gene>
<name>A0ABP8LFH0_9MICO</name>
<accession>A0ABP8LFH0</accession>
<comment type="caution">
    <text evidence="3">The sequence shown here is derived from an EMBL/GenBank/DDBJ whole genome shotgun (WGS) entry which is preliminary data.</text>
</comment>
<dbReference type="EMBL" id="BAABGN010000012">
    <property type="protein sequence ID" value="GAA4427894.1"/>
    <property type="molecule type" value="Genomic_DNA"/>
</dbReference>
<dbReference type="InterPro" id="IPR036291">
    <property type="entry name" value="NAD(P)-bd_dom_sf"/>
</dbReference>
<evidence type="ECO:0000256" key="2">
    <source>
        <dbReference type="ARBA" id="ARBA00023002"/>
    </source>
</evidence>
<organism evidence="3 4">
    <name type="scientific">Georgenia halophila</name>
    <dbReference type="NCBI Taxonomy" id="620889"/>
    <lineage>
        <taxon>Bacteria</taxon>
        <taxon>Bacillati</taxon>
        <taxon>Actinomycetota</taxon>
        <taxon>Actinomycetes</taxon>
        <taxon>Micrococcales</taxon>
        <taxon>Bogoriellaceae</taxon>
        <taxon>Georgenia</taxon>
    </lineage>
</organism>
<evidence type="ECO:0000256" key="1">
    <source>
        <dbReference type="ARBA" id="ARBA00006484"/>
    </source>
</evidence>
<evidence type="ECO:0000313" key="4">
    <source>
        <dbReference type="Proteomes" id="UP001500622"/>
    </source>
</evidence>
<dbReference type="Pfam" id="PF13561">
    <property type="entry name" value="adh_short_C2"/>
    <property type="match status" value="1"/>
</dbReference>
<dbReference type="PRINTS" id="PR00081">
    <property type="entry name" value="GDHRDH"/>
</dbReference>
<dbReference type="PROSITE" id="PS00061">
    <property type="entry name" value="ADH_SHORT"/>
    <property type="match status" value="1"/>
</dbReference>
<comment type="similarity">
    <text evidence="1">Belongs to the short-chain dehydrogenases/reductases (SDR) family.</text>
</comment>
<sequence length="258" mass="27129">MRYTDQVVFVTGAAHGIGAATARRLHDEGATVVIADRDLDAAARLTDELGDRALAVSCDVRDTGSVDDAVATVGERYGRLDQLVTVAGGSSPLPDFAELSDQQWHDLVDLNLGGVMRCIRAAVPLLRRSGRPAVVIVSSVNGLAAFGEEPYGAAKAGLSNLAQNLAVRYGPEGIRFNVVAPGSIRTRVWNSQPGSMERLPLLYPLGRIGEPNEVAAAIAFLASAEAGWITGVTLPIDGGALAGPRLFMRHLSENHPDG</sequence>
<dbReference type="InterPro" id="IPR002347">
    <property type="entry name" value="SDR_fam"/>
</dbReference>
<dbReference type="SUPFAM" id="SSF51735">
    <property type="entry name" value="NAD(P)-binding Rossmann-fold domains"/>
    <property type="match status" value="1"/>
</dbReference>
<dbReference type="PANTHER" id="PTHR24321">
    <property type="entry name" value="DEHYDROGENASES, SHORT CHAIN"/>
    <property type="match status" value="1"/>
</dbReference>
<keyword evidence="4" id="KW-1185">Reference proteome</keyword>
<dbReference type="CDD" id="cd05233">
    <property type="entry name" value="SDR_c"/>
    <property type="match status" value="1"/>
</dbReference>
<dbReference type="RefSeq" id="WP_345216934.1">
    <property type="nucleotide sequence ID" value="NZ_BAABGN010000012.1"/>
</dbReference>
<proteinExistence type="inferred from homology"/>
<evidence type="ECO:0000313" key="3">
    <source>
        <dbReference type="EMBL" id="GAA4427894.1"/>
    </source>
</evidence>